<keyword evidence="5" id="KW-0804">Transcription</keyword>
<dbReference type="Gene3D" id="3.90.1150.10">
    <property type="entry name" value="Aspartate Aminotransferase, domain 1"/>
    <property type="match status" value="1"/>
</dbReference>
<dbReference type="Pfam" id="PF00392">
    <property type="entry name" value="GntR"/>
    <property type="match status" value="1"/>
</dbReference>
<evidence type="ECO:0000256" key="3">
    <source>
        <dbReference type="ARBA" id="ARBA00023015"/>
    </source>
</evidence>
<dbReference type="KEGG" id="lfa:LFA_3052"/>
<keyword evidence="8" id="KW-1185">Reference proteome</keyword>
<keyword evidence="4" id="KW-0238">DNA-binding</keyword>
<dbReference type="InterPro" id="IPR015422">
    <property type="entry name" value="PyrdxlP-dep_Trfase_small"/>
</dbReference>
<evidence type="ECO:0000256" key="5">
    <source>
        <dbReference type="ARBA" id="ARBA00023163"/>
    </source>
</evidence>
<name>A0A098G7G1_9GAMM</name>
<dbReference type="PANTHER" id="PTHR46577:SF1">
    <property type="entry name" value="HTH-TYPE TRANSCRIPTIONAL REGULATORY PROTEIN GABR"/>
    <property type="match status" value="1"/>
</dbReference>
<dbReference type="GO" id="GO:0047536">
    <property type="term" value="F:2-aminoadipate transaminase activity"/>
    <property type="evidence" value="ECO:0007669"/>
    <property type="project" value="UniProtKB-EC"/>
</dbReference>
<accession>A0A098G7G1</accession>
<dbReference type="STRING" id="1212491.LFA_3052"/>
<dbReference type="PANTHER" id="PTHR46577">
    <property type="entry name" value="HTH-TYPE TRANSCRIPTIONAL REGULATORY PROTEIN GABR"/>
    <property type="match status" value="1"/>
</dbReference>
<dbReference type="AlphaFoldDB" id="A0A098G7G1"/>
<dbReference type="InterPro" id="IPR051446">
    <property type="entry name" value="HTH_trans_reg/aminotransferase"/>
</dbReference>
<dbReference type="PROSITE" id="PS50949">
    <property type="entry name" value="HTH_GNTR"/>
    <property type="match status" value="1"/>
</dbReference>
<dbReference type="SUPFAM" id="SSF46785">
    <property type="entry name" value="Winged helix' DNA-binding domain"/>
    <property type="match status" value="1"/>
</dbReference>
<keyword evidence="7" id="KW-0032">Aminotransferase</keyword>
<dbReference type="InterPro" id="IPR036390">
    <property type="entry name" value="WH_DNA-bd_sf"/>
</dbReference>
<evidence type="ECO:0000256" key="1">
    <source>
        <dbReference type="ARBA" id="ARBA00005384"/>
    </source>
</evidence>
<evidence type="ECO:0000259" key="6">
    <source>
        <dbReference type="PROSITE" id="PS50949"/>
    </source>
</evidence>
<dbReference type="Proteomes" id="UP000032430">
    <property type="component" value="Chromosome I"/>
</dbReference>
<dbReference type="InterPro" id="IPR015424">
    <property type="entry name" value="PyrdxlP-dep_Trfase"/>
</dbReference>
<dbReference type="OrthoDB" id="9804020at2"/>
<dbReference type="GO" id="GO:0003677">
    <property type="term" value="F:DNA binding"/>
    <property type="evidence" value="ECO:0007669"/>
    <property type="project" value="UniProtKB-KW"/>
</dbReference>
<keyword evidence="7" id="KW-0808">Transferase</keyword>
<dbReference type="Gene3D" id="3.40.640.10">
    <property type="entry name" value="Type I PLP-dependent aspartate aminotransferase-like (Major domain)"/>
    <property type="match status" value="1"/>
</dbReference>
<evidence type="ECO:0000313" key="7">
    <source>
        <dbReference type="EMBL" id="CEG58398.1"/>
    </source>
</evidence>
<dbReference type="HOGENOM" id="CLU_017584_0_0_6"/>
<keyword evidence="2" id="KW-0663">Pyridoxal phosphate</keyword>
<dbReference type="EC" id="2.6.1.39" evidence="7"/>
<dbReference type="InterPro" id="IPR000524">
    <property type="entry name" value="Tscrpt_reg_HTH_GntR"/>
</dbReference>
<sequence>MATWIPHFSSKVKAKYLQIAEAIEEDIKTGLLYNGDKLPSQRDIAKALAVDLTTVTRALNEVKRRGLINAKKGQGTLIEIASDFNRFHQKSAAFQMVDMSMNIPPHIPSLNDYLSSTLHDLLQNPQSTLNLNYQDSRGNEYDRNTASLWLKQRLGTIEGDRILVTSGAQTALASLCDLLFKPGALICTGEVTYPGFKAIAFHQELKLTALKMDEYGIVPEAFEDCCRMYKPQALYVIPTMDNPTTATIPDVRRDALVSIACTYDVTIIEDDPYSPLDDQSPNPFVVRAPERTWHIASLSKCLTPALRIAYIVAPELKQTLHLSSVLRASSLMSSPLMAATASRWIRDGSAEQLITEIKKESSARQSLAKTLLADFSFAAHPQGHHLWLFLPHPWNAAEFSSYASNLGIGVIPSHVFSVGGHSPNAVRIALGSASTQLELKKSLQLLIELMNRPPLATRIIV</sequence>
<dbReference type="RefSeq" id="WP_045096721.1">
    <property type="nucleotide sequence ID" value="NZ_LN614827.1"/>
</dbReference>
<dbReference type="SMART" id="SM00345">
    <property type="entry name" value="HTH_GNTR"/>
    <property type="match status" value="1"/>
</dbReference>
<reference evidence="8" key="1">
    <citation type="submission" date="2014-09" db="EMBL/GenBank/DDBJ databases">
        <authorList>
            <person name="Gomez-Valero L."/>
        </authorList>
    </citation>
    <scope>NUCLEOTIDE SEQUENCE [LARGE SCALE GENOMIC DNA]</scope>
    <source>
        <strain evidence="8">ATCC700992</strain>
    </source>
</reference>
<organism evidence="7 8">
    <name type="scientific">Legionella fallonii LLAP-10</name>
    <dbReference type="NCBI Taxonomy" id="1212491"/>
    <lineage>
        <taxon>Bacteria</taxon>
        <taxon>Pseudomonadati</taxon>
        <taxon>Pseudomonadota</taxon>
        <taxon>Gammaproteobacteria</taxon>
        <taxon>Legionellales</taxon>
        <taxon>Legionellaceae</taxon>
        <taxon>Legionella</taxon>
    </lineage>
</organism>
<dbReference type="SUPFAM" id="SSF53383">
    <property type="entry name" value="PLP-dependent transferases"/>
    <property type="match status" value="1"/>
</dbReference>
<dbReference type="CDD" id="cd07377">
    <property type="entry name" value="WHTH_GntR"/>
    <property type="match status" value="1"/>
</dbReference>
<evidence type="ECO:0000256" key="2">
    <source>
        <dbReference type="ARBA" id="ARBA00022898"/>
    </source>
</evidence>
<dbReference type="EMBL" id="LN614827">
    <property type="protein sequence ID" value="CEG58398.1"/>
    <property type="molecule type" value="Genomic_DNA"/>
</dbReference>
<dbReference type="Gene3D" id="1.10.10.10">
    <property type="entry name" value="Winged helix-like DNA-binding domain superfamily/Winged helix DNA-binding domain"/>
    <property type="match status" value="1"/>
</dbReference>
<dbReference type="InterPro" id="IPR015421">
    <property type="entry name" value="PyrdxlP-dep_Trfase_major"/>
</dbReference>
<keyword evidence="3" id="KW-0805">Transcription regulation</keyword>
<comment type="similarity">
    <text evidence="1">In the C-terminal section; belongs to the class-I pyridoxal-phosphate-dependent aminotransferase family.</text>
</comment>
<gene>
    <name evidence="7" type="ORF">LFA_3052</name>
</gene>
<dbReference type="InterPro" id="IPR036388">
    <property type="entry name" value="WH-like_DNA-bd_sf"/>
</dbReference>
<protein>
    <submittedName>
        <fullName evidence="7">2-aminoadipate transaminase</fullName>
        <ecNumber evidence="7">2.6.1.39</ecNumber>
    </submittedName>
</protein>
<dbReference type="GO" id="GO:0003700">
    <property type="term" value="F:DNA-binding transcription factor activity"/>
    <property type="evidence" value="ECO:0007669"/>
    <property type="project" value="InterPro"/>
</dbReference>
<evidence type="ECO:0000256" key="4">
    <source>
        <dbReference type="ARBA" id="ARBA00023125"/>
    </source>
</evidence>
<feature type="domain" description="HTH gntR-type" evidence="6">
    <location>
        <begin position="13"/>
        <end position="81"/>
    </location>
</feature>
<dbReference type="CDD" id="cd00609">
    <property type="entry name" value="AAT_like"/>
    <property type="match status" value="1"/>
</dbReference>
<proteinExistence type="inferred from homology"/>
<evidence type="ECO:0000313" key="8">
    <source>
        <dbReference type="Proteomes" id="UP000032430"/>
    </source>
</evidence>